<keyword evidence="1" id="KW-1133">Transmembrane helix</keyword>
<comment type="caution">
    <text evidence="2">The sequence shown here is derived from an EMBL/GenBank/DDBJ whole genome shotgun (WGS) entry which is preliminary data.</text>
</comment>
<reference evidence="3" key="1">
    <citation type="submission" date="2014-11" db="EMBL/GenBank/DDBJ databases">
        <title>Genome sequencing of Roseivirga sp. D-25.</title>
        <authorList>
            <person name="Selvaratnam C."/>
            <person name="Thevarajoo S."/>
            <person name="Goh K.M."/>
            <person name="Eee R."/>
            <person name="Chan K.-G."/>
            <person name="Chong C.S."/>
        </authorList>
    </citation>
    <scope>NUCLEOTIDE SEQUENCE [LARGE SCALE GENOMIC DNA]</scope>
    <source>
        <strain evidence="3">D-25</strain>
    </source>
</reference>
<proteinExistence type="predicted"/>
<sequence>MFEAKVKGKSDQELEEIVNHPKDYQPEFLSAAIEEIKSRGVKIDTSKTEFVIAEEQQAKVDSAQRWKTPENLHPKIRLASNLIFASLILGIIRVFFAQSSVNINGLSDDGLFSGLVVIALAYAIRLGISWIRVVLLVFMIFGLLLEVFFLPFYIDHAPIAGVLELLQTLVQVYALVLLFQKPARQWYKENQGSFSS</sequence>
<keyword evidence="3" id="KW-1185">Reference proteome</keyword>
<evidence type="ECO:0000313" key="3">
    <source>
        <dbReference type="Proteomes" id="UP000036908"/>
    </source>
</evidence>
<keyword evidence="1" id="KW-0812">Transmembrane</keyword>
<evidence type="ECO:0000313" key="2">
    <source>
        <dbReference type="EMBL" id="KOF04504.1"/>
    </source>
</evidence>
<feature type="transmembrane region" description="Helical" evidence="1">
    <location>
        <begin position="159"/>
        <end position="179"/>
    </location>
</feature>
<dbReference type="AlphaFoldDB" id="A0A0L8AQ86"/>
<keyword evidence="1" id="KW-0472">Membrane</keyword>
<dbReference type="PATRIC" id="fig|1566026.4.peg.18"/>
<dbReference type="RefSeq" id="WP_053221648.1">
    <property type="nucleotide sequence ID" value="NZ_JSVA01000001.1"/>
</dbReference>
<protein>
    <submittedName>
        <fullName evidence="2">Uncharacterized protein</fullName>
    </submittedName>
</protein>
<feature type="transmembrane region" description="Helical" evidence="1">
    <location>
        <begin position="133"/>
        <end position="153"/>
    </location>
</feature>
<dbReference type="OrthoDB" id="982500at2"/>
<dbReference type="Proteomes" id="UP000036908">
    <property type="component" value="Unassembled WGS sequence"/>
</dbReference>
<feature type="transmembrane region" description="Helical" evidence="1">
    <location>
        <begin position="78"/>
        <end position="98"/>
    </location>
</feature>
<name>A0A0L8AQ86_9BACT</name>
<gene>
    <name evidence="2" type="ORF">OB69_00090</name>
</gene>
<feature type="transmembrane region" description="Helical" evidence="1">
    <location>
        <begin position="110"/>
        <end position="128"/>
    </location>
</feature>
<dbReference type="EMBL" id="JSVA01000001">
    <property type="protein sequence ID" value="KOF04504.1"/>
    <property type="molecule type" value="Genomic_DNA"/>
</dbReference>
<evidence type="ECO:0000256" key="1">
    <source>
        <dbReference type="SAM" id="Phobius"/>
    </source>
</evidence>
<accession>A0A0L8AQ86</accession>
<organism evidence="2 3">
    <name type="scientific">Roseivirga seohaensis subsp. aquiponti</name>
    <dbReference type="NCBI Taxonomy" id="1566026"/>
    <lineage>
        <taxon>Bacteria</taxon>
        <taxon>Pseudomonadati</taxon>
        <taxon>Bacteroidota</taxon>
        <taxon>Cytophagia</taxon>
        <taxon>Cytophagales</taxon>
        <taxon>Roseivirgaceae</taxon>
        <taxon>Roseivirga</taxon>
    </lineage>
</organism>